<dbReference type="GO" id="GO:0015562">
    <property type="term" value="F:efflux transmembrane transporter activity"/>
    <property type="evidence" value="ECO:0007669"/>
    <property type="project" value="InterPro"/>
</dbReference>
<dbReference type="InterPro" id="IPR003423">
    <property type="entry name" value="OMP_efflux"/>
</dbReference>
<protein>
    <submittedName>
        <fullName evidence="8">Outer membrane protein</fullName>
    </submittedName>
</protein>
<dbReference type="Pfam" id="PF02321">
    <property type="entry name" value="OEP"/>
    <property type="match status" value="2"/>
</dbReference>
<comment type="similarity">
    <text evidence="2">Belongs to the outer membrane factor (OMF) (TC 1.B.17) family.</text>
</comment>
<evidence type="ECO:0000256" key="3">
    <source>
        <dbReference type="ARBA" id="ARBA00022448"/>
    </source>
</evidence>
<evidence type="ECO:0000256" key="7">
    <source>
        <dbReference type="ARBA" id="ARBA00023237"/>
    </source>
</evidence>
<dbReference type="NCBIfam" id="TIGR01844">
    <property type="entry name" value="type_I_sec_TolC"/>
    <property type="match status" value="1"/>
</dbReference>
<dbReference type="GO" id="GO:0009279">
    <property type="term" value="C:cell outer membrane"/>
    <property type="evidence" value="ECO:0007669"/>
    <property type="project" value="UniProtKB-SubCell"/>
</dbReference>
<evidence type="ECO:0000256" key="1">
    <source>
        <dbReference type="ARBA" id="ARBA00004442"/>
    </source>
</evidence>
<keyword evidence="3" id="KW-0813">Transport</keyword>
<comment type="caution">
    <text evidence="8">The sequence shown here is derived from an EMBL/GenBank/DDBJ whole genome shotgun (WGS) entry which is preliminary data.</text>
</comment>
<evidence type="ECO:0000256" key="6">
    <source>
        <dbReference type="ARBA" id="ARBA00023136"/>
    </source>
</evidence>
<keyword evidence="6" id="KW-0472">Membrane</keyword>
<gene>
    <name evidence="8" type="ORF">GGD90_000684</name>
</gene>
<sequence>MLPMNSSVLSDLAAVGSPGKLLARAGRISLLLGALCAAPPLLAADLLQVYRDAVAYDAQYAAARATAEAGREKLPQGLAGLLPVVAASASTTWNQNTYNSIDRNFNSNGYGVSLTQPLFRWQNFVQYGQAQYQVAQSEANFAQARQDLIVRVAQAYFDVLYAQENLTAVRANKSAIAQQLEQAKKNFEVGTATITDSHEAQSRYDLATAQEIAADNDLEVKRQVLRVIIGKDAGELNRLRADATLAPPQPAALDKWVDAAEKDSFTVQAQQAAAEVAAREVERNRAGHLPTLDAVANYTENRAGATQFNDARFESTARGVGLQLNIPLFQGGYVNSKTREAAANREAAFAALDGARRNAALSARQSYLGVVNGIAQVRALEAALVSSNSALESNKLGYEVGVRINIDVLNAEQQVYSTRRDLARARFDTLLAQLRLKAAVGTLAEEDLQQINGMFER</sequence>
<name>A0A840FW58_RHOTE</name>
<dbReference type="SUPFAM" id="SSF56954">
    <property type="entry name" value="Outer membrane efflux proteins (OEP)"/>
    <property type="match status" value="1"/>
</dbReference>
<dbReference type="PANTHER" id="PTHR30026">
    <property type="entry name" value="OUTER MEMBRANE PROTEIN TOLC"/>
    <property type="match status" value="1"/>
</dbReference>
<keyword evidence="5" id="KW-0812">Transmembrane</keyword>
<dbReference type="GO" id="GO:0015288">
    <property type="term" value="F:porin activity"/>
    <property type="evidence" value="ECO:0007669"/>
    <property type="project" value="TreeGrafter"/>
</dbReference>
<dbReference type="Gene3D" id="1.20.1600.10">
    <property type="entry name" value="Outer membrane efflux proteins (OEP)"/>
    <property type="match status" value="1"/>
</dbReference>
<evidence type="ECO:0000256" key="5">
    <source>
        <dbReference type="ARBA" id="ARBA00022692"/>
    </source>
</evidence>
<keyword evidence="7" id="KW-0998">Cell outer membrane</keyword>
<keyword evidence="9" id="KW-1185">Reference proteome</keyword>
<accession>A0A840FW58</accession>
<proteinExistence type="inferred from homology"/>
<reference evidence="8 9" key="1">
    <citation type="submission" date="2020-08" db="EMBL/GenBank/DDBJ databases">
        <title>Genome sequencing of Purple Non-Sulfur Bacteria from various extreme environments.</title>
        <authorList>
            <person name="Mayer M."/>
        </authorList>
    </citation>
    <scope>NUCLEOTIDE SEQUENCE [LARGE SCALE GENOMIC DNA]</scope>
    <source>
        <strain evidence="8 9">2761</strain>
    </source>
</reference>
<evidence type="ECO:0000313" key="8">
    <source>
        <dbReference type="EMBL" id="MBB4246327.1"/>
    </source>
</evidence>
<dbReference type="AlphaFoldDB" id="A0A840FW58"/>
<evidence type="ECO:0000313" key="9">
    <source>
        <dbReference type="Proteomes" id="UP000587070"/>
    </source>
</evidence>
<organism evidence="8 9">
    <name type="scientific">Rhodocyclus tenuis</name>
    <name type="common">Rhodospirillum tenue</name>
    <dbReference type="NCBI Taxonomy" id="1066"/>
    <lineage>
        <taxon>Bacteria</taxon>
        <taxon>Pseudomonadati</taxon>
        <taxon>Pseudomonadota</taxon>
        <taxon>Betaproteobacteria</taxon>
        <taxon>Rhodocyclales</taxon>
        <taxon>Rhodocyclaceae</taxon>
        <taxon>Rhodocyclus</taxon>
    </lineage>
</organism>
<evidence type="ECO:0000256" key="4">
    <source>
        <dbReference type="ARBA" id="ARBA00022452"/>
    </source>
</evidence>
<dbReference type="InterPro" id="IPR010130">
    <property type="entry name" value="T1SS_OMP_TolC"/>
</dbReference>
<dbReference type="GO" id="GO:1990281">
    <property type="term" value="C:efflux pump complex"/>
    <property type="evidence" value="ECO:0007669"/>
    <property type="project" value="TreeGrafter"/>
</dbReference>
<dbReference type="InterPro" id="IPR051906">
    <property type="entry name" value="TolC-like"/>
</dbReference>
<keyword evidence="4" id="KW-1134">Transmembrane beta strand</keyword>
<dbReference type="EMBL" id="JACIGE010000002">
    <property type="protein sequence ID" value="MBB4246327.1"/>
    <property type="molecule type" value="Genomic_DNA"/>
</dbReference>
<evidence type="ECO:0000256" key="2">
    <source>
        <dbReference type="ARBA" id="ARBA00007613"/>
    </source>
</evidence>
<dbReference type="PANTHER" id="PTHR30026:SF20">
    <property type="entry name" value="OUTER MEMBRANE PROTEIN TOLC"/>
    <property type="match status" value="1"/>
</dbReference>
<comment type="subcellular location">
    <subcellularLocation>
        <location evidence="1">Cell outer membrane</location>
    </subcellularLocation>
</comment>
<dbReference type="Proteomes" id="UP000587070">
    <property type="component" value="Unassembled WGS sequence"/>
</dbReference>